<accession>A0AAF5I341</accession>
<dbReference type="Proteomes" id="UP000035681">
    <property type="component" value="Unplaced"/>
</dbReference>
<feature type="region of interest" description="Disordered" evidence="1">
    <location>
        <begin position="434"/>
        <end position="499"/>
    </location>
</feature>
<name>A0AAF5I341_STRER</name>
<feature type="compositionally biased region" description="Basic and acidic residues" evidence="1">
    <location>
        <begin position="248"/>
        <end position="263"/>
    </location>
</feature>
<feature type="compositionally biased region" description="Polar residues" evidence="1">
    <location>
        <begin position="237"/>
        <end position="247"/>
    </location>
</feature>
<dbReference type="WBParaSite" id="TCONS_00013044.p1">
    <property type="protein sequence ID" value="TCONS_00013044.p1"/>
    <property type="gene ID" value="XLOC_008836"/>
</dbReference>
<feature type="compositionally biased region" description="Polar residues" evidence="1">
    <location>
        <begin position="294"/>
        <end position="310"/>
    </location>
</feature>
<dbReference type="AlphaFoldDB" id="A0AAF5I341"/>
<sequence length="766" mass="87193">MLPMSIAFDMLNDRVQFDNLNMIIKCYLNLQYSKYSILLLYEKILIIYCHGNISLPLKHSALREKIITSTKHFLIRKMGNKNSRTQLPPNTKIIQNSGYINAPGMYYFKPGMVPIPRSSTSPLSTVKVSALHQSMHCLNNPEPISYKTDGNKLSSRLSLNELGNGKIPPGYVVVQGPPIDVKSYKKWQKAHKKMLKKMSSSGDTIIPYPPGPVMPVLMPGMIPFNDVKRKNEGRATSLDNLTHSNVEMSEHLPRSGRFNDKKKIGTKKMYRKSFHYEERNHNATSSIDYHGGTSRVSSSQSNLHNGTLSDYHNKNDYDGEDTSSGIVCTSESSENHSTSNQHDNGTRIKRVVKSCRSSNSEHHRTGENTSLNTTFEHPLPPLNIIKKSKNINDNGVREIPIQRLSNNMYSDIPKDGFNTQSSVSSINFTLSNINHKNNRTSTPYKSKTFSAPTPPQKLIIDERNSYNDTTSDSLFDGSTSRPSISSSKDMYNNSRETLSNRSINPSLKTINSTTNYSHTRSEVSDVDFSWIKDIENRLDKEIFCANKNFLSKPLPDLKKRNSNVDFDNNKQLSKNEKSIPVKYFGIDDNFNKDNDTKNDTDYLVNVSQKSPNEDELLAIHSNVKSKAAMFDLEASKNNFLAKKERDSTEYLLKSKHKPPPSYEEHKAKQHNHLNLPFIPKPDYPIQSYGNDDQNESYYSKIKPPQIKDIKKINNQPQKYIRYQQNPNRLSSTNTKNNMLSSNIERISKIEDNIIQHPWRSSLAFSS</sequence>
<feature type="compositionally biased region" description="Low complexity" evidence="1">
    <location>
        <begin position="329"/>
        <end position="342"/>
    </location>
</feature>
<evidence type="ECO:0000313" key="3">
    <source>
        <dbReference type="WBParaSite" id="TCONS_00013044.p1"/>
    </source>
</evidence>
<evidence type="ECO:0000256" key="1">
    <source>
        <dbReference type="SAM" id="MobiDB-lite"/>
    </source>
</evidence>
<feature type="compositionally biased region" description="Polar residues" evidence="1">
    <location>
        <begin position="434"/>
        <end position="451"/>
    </location>
</feature>
<feature type="compositionally biased region" description="Polar residues" evidence="1">
    <location>
        <begin position="466"/>
        <end position="499"/>
    </location>
</feature>
<feature type="region of interest" description="Disordered" evidence="1">
    <location>
        <begin position="236"/>
        <end position="264"/>
    </location>
</feature>
<feature type="region of interest" description="Disordered" evidence="1">
    <location>
        <begin position="284"/>
        <end position="375"/>
    </location>
</feature>
<proteinExistence type="predicted"/>
<keyword evidence="2" id="KW-1185">Reference proteome</keyword>
<organism evidence="2 3">
    <name type="scientific">Strongyloides stercoralis</name>
    <name type="common">Threadworm</name>
    <dbReference type="NCBI Taxonomy" id="6248"/>
    <lineage>
        <taxon>Eukaryota</taxon>
        <taxon>Metazoa</taxon>
        <taxon>Ecdysozoa</taxon>
        <taxon>Nematoda</taxon>
        <taxon>Chromadorea</taxon>
        <taxon>Rhabditida</taxon>
        <taxon>Tylenchina</taxon>
        <taxon>Panagrolaimomorpha</taxon>
        <taxon>Strongyloidoidea</taxon>
        <taxon>Strongyloididae</taxon>
        <taxon>Strongyloides</taxon>
    </lineage>
</organism>
<protein>
    <submittedName>
        <fullName evidence="3">SoHo domain-containing protein</fullName>
    </submittedName>
</protein>
<evidence type="ECO:0000313" key="2">
    <source>
        <dbReference type="Proteomes" id="UP000035681"/>
    </source>
</evidence>
<reference evidence="3" key="1">
    <citation type="submission" date="2024-02" db="UniProtKB">
        <authorList>
            <consortium name="WormBaseParasite"/>
        </authorList>
    </citation>
    <scope>IDENTIFICATION</scope>
</reference>